<keyword evidence="3" id="KW-1185">Reference proteome</keyword>
<dbReference type="EMBL" id="JAUKUA010000004">
    <property type="protein sequence ID" value="KAK0716364.1"/>
    <property type="molecule type" value="Genomic_DNA"/>
</dbReference>
<evidence type="ECO:0000313" key="3">
    <source>
        <dbReference type="Proteomes" id="UP001172102"/>
    </source>
</evidence>
<comment type="caution">
    <text evidence="2">The sequence shown here is derived from an EMBL/GenBank/DDBJ whole genome shotgun (WGS) entry which is preliminary data.</text>
</comment>
<organism evidence="2 3">
    <name type="scientific">Lasiosphaeris hirsuta</name>
    <dbReference type="NCBI Taxonomy" id="260670"/>
    <lineage>
        <taxon>Eukaryota</taxon>
        <taxon>Fungi</taxon>
        <taxon>Dikarya</taxon>
        <taxon>Ascomycota</taxon>
        <taxon>Pezizomycotina</taxon>
        <taxon>Sordariomycetes</taxon>
        <taxon>Sordariomycetidae</taxon>
        <taxon>Sordariales</taxon>
        <taxon>Lasiosphaeriaceae</taxon>
        <taxon>Lasiosphaeris</taxon>
    </lineage>
</organism>
<sequence>MNKKKSSGARRSLSSTARAASSTAAASQVQLSGSMPLSDEFASLERIESHIGLMHRFKAVLHGAEDQSLSHNFSLMPASLRDTNAGRWLLEKWVLHLQDKAKWPLPPWDVAIIFYANLLSPSAFKTDITKYYPTLWTAGISFPLSRMQTTLNDAASVRAWANVYPGTPYQIIEFTPRGDQAFLIRNYVMDIPGYKCKSGLCKWRSGTIAIPMIRWVPFWAGRVPLTCISCGAAYNRSRSIHDSAGRRQMKTVFSLHLFDLCASPLRQFGPPAGFVERVLALADSSPYSASNVASTYIERYKCFLELLRDNPGTNSASDNDGSFWIRSTVPADCTGFAPPSNPGYDQTGIIRYDPVSTALPTSHRWFNLDLACSDEPYKVLQSVVPWMGWRRMATGKGR</sequence>
<evidence type="ECO:0000256" key="1">
    <source>
        <dbReference type="SAM" id="MobiDB-lite"/>
    </source>
</evidence>
<reference evidence="2" key="1">
    <citation type="submission" date="2023-06" db="EMBL/GenBank/DDBJ databases">
        <title>Genome-scale phylogeny and comparative genomics of the fungal order Sordariales.</title>
        <authorList>
            <consortium name="Lawrence Berkeley National Laboratory"/>
            <person name="Hensen N."/>
            <person name="Bonometti L."/>
            <person name="Westerberg I."/>
            <person name="Brannstrom I.O."/>
            <person name="Guillou S."/>
            <person name="Cros-Aarteil S."/>
            <person name="Calhoun S."/>
            <person name="Haridas S."/>
            <person name="Kuo A."/>
            <person name="Mondo S."/>
            <person name="Pangilinan J."/>
            <person name="Riley R."/>
            <person name="Labutti K."/>
            <person name="Andreopoulos B."/>
            <person name="Lipzen A."/>
            <person name="Chen C."/>
            <person name="Yanf M."/>
            <person name="Daum C."/>
            <person name="Ng V."/>
            <person name="Clum A."/>
            <person name="Steindorff A."/>
            <person name="Ohm R."/>
            <person name="Martin F."/>
            <person name="Silar P."/>
            <person name="Natvig D."/>
            <person name="Lalanne C."/>
            <person name="Gautier V."/>
            <person name="Ament-Velasquez S.L."/>
            <person name="Kruys A."/>
            <person name="Hutchinson M.I."/>
            <person name="Powell A.J."/>
            <person name="Barry K."/>
            <person name="Miller A.N."/>
            <person name="Grigoriev I.V."/>
            <person name="Debuchy R."/>
            <person name="Gladieux P."/>
            <person name="Thoren M.H."/>
            <person name="Johannesson H."/>
        </authorList>
    </citation>
    <scope>NUCLEOTIDE SEQUENCE</scope>
    <source>
        <strain evidence="2">SMH4607-1</strain>
    </source>
</reference>
<proteinExistence type="predicted"/>
<feature type="region of interest" description="Disordered" evidence="1">
    <location>
        <begin position="1"/>
        <end position="21"/>
    </location>
</feature>
<dbReference type="AlphaFoldDB" id="A0AA40AIC2"/>
<evidence type="ECO:0000313" key="2">
    <source>
        <dbReference type="EMBL" id="KAK0716364.1"/>
    </source>
</evidence>
<protein>
    <submittedName>
        <fullName evidence="2">Uncharacterized protein</fullName>
    </submittedName>
</protein>
<dbReference type="InterPro" id="IPR008972">
    <property type="entry name" value="Cupredoxin"/>
</dbReference>
<gene>
    <name evidence="2" type="ORF">B0H67DRAFT_645999</name>
</gene>
<name>A0AA40AIC2_9PEZI</name>
<dbReference type="Gene3D" id="2.60.40.420">
    <property type="entry name" value="Cupredoxins - blue copper proteins"/>
    <property type="match status" value="1"/>
</dbReference>
<accession>A0AA40AIC2</accession>
<dbReference type="Proteomes" id="UP001172102">
    <property type="component" value="Unassembled WGS sequence"/>
</dbReference>
<feature type="compositionally biased region" description="Low complexity" evidence="1">
    <location>
        <begin position="9"/>
        <end position="21"/>
    </location>
</feature>